<name>G7TA24_XANOB</name>
<reference evidence="1 2" key="1">
    <citation type="journal article" date="2011" name="J. Bacteriol.">
        <title>Two new complete genome sequences offer insight into host and tissue specificity of plant pathogenic Xanthomonas spp.</title>
        <authorList>
            <person name="Bogdanove A.J."/>
            <person name="Koebnik R."/>
            <person name="Lu H."/>
            <person name="Furutani A."/>
            <person name="Angiuoli S.V."/>
            <person name="Patil P.B."/>
            <person name="Van Sluys M.A."/>
            <person name="Ryan R.P."/>
            <person name="Meyer D.F."/>
            <person name="Han S.W."/>
            <person name="Aparna G."/>
            <person name="Rajaram M."/>
            <person name="Delcher A.L."/>
            <person name="Phillippy A.M."/>
            <person name="Puiu D."/>
            <person name="Schatz M.C."/>
            <person name="Shumway M."/>
            <person name="Sommer D.D."/>
            <person name="Trapnell C."/>
            <person name="Benahmed F."/>
            <person name="Dimitrov G."/>
            <person name="Madupu R."/>
            <person name="Radune D."/>
            <person name="Sullivan S."/>
            <person name="Jha G."/>
            <person name="Ishihara H."/>
            <person name="Lee S.W."/>
            <person name="Pandey A."/>
            <person name="Sharma V."/>
            <person name="Sriariyanun M."/>
            <person name="Szurek B."/>
            <person name="Vera-Cruz C.M."/>
            <person name="Dorman K.S."/>
            <person name="Ronald P.C."/>
            <person name="Verdier V."/>
            <person name="Dow J.M."/>
            <person name="Sonti R.V."/>
            <person name="Tsuge S."/>
            <person name="Brendel V.P."/>
            <person name="Rabinowicz P.D."/>
            <person name="Leach J.E."/>
            <person name="White F.F."/>
            <person name="Salzberg S.L."/>
        </authorList>
    </citation>
    <scope>NUCLEOTIDE SEQUENCE [LARGE SCALE GENOMIC DNA]</scope>
    <source>
        <strain evidence="1 2">BLS256</strain>
    </source>
</reference>
<proteinExistence type="predicted"/>
<sequence length="62" mass="7245">MPGQARMVHRFERWAHARSAIRWAAQSAVARCHRCAARRIDMSVAHVCMRMRMRLARSQTPL</sequence>
<dbReference type="HOGENOM" id="CLU_2903247_0_0_6"/>
<dbReference type="KEGG" id="xor:XOC_3111"/>
<protein>
    <submittedName>
        <fullName evidence="1">Uncharacterized protein</fullName>
    </submittedName>
</protein>
<dbReference type="AlphaFoldDB" id="G7TA24"/>
<evidence type="ECO:0000313" key="1">
    <source>
        <dbReference type="EMBL" id="AEQ97209.1"/>
    </source>
</evidence>
<dbReference type="Proteomes" id="UP000008851">
    <property type="component" value="Chromosome"/>
</dbReference>
<gene>
    <name evidence="1" type="ORF">XOC_3111</name>
</gene>
<organism evidence="1 2">
    <name type="scientific">Xanthomonas oryzae pv. oryzicola (strain BLS256)</name>
    <dbReference type="NCBI Taxonomy" id="383407"/>
    <lineage>
        <taxon>Bacteria</taxon>
        <taxon>Pseudomonadati</taxon>
        <taxon>Pseudomonadota</taxon>
        <taxon>Gammaproteobacteria</taxon>
        <taxon>Lysobacterales</taxon>
        <taxon>Lysobacteraceae</taxon>
        <taxon>Xanthomonas</taxon>
    </lineage>
</organism>
<evidence type="ECO:0000313" key="2">
    <source>
        <dbReference type="Proteomes" id="UP000008851"/>
    </source>
</evidence>
<dbReference type="EMBL" id="CP003057">
    <property type="protein sequence ID" value="AEQ97209.1"/>
    <property type="molecule type" value="Genomic_DNA"/>
</dbReference>
<accession>G7TA24</accession>